<evidence type="ECO:0000313" key="2">
    <source>
        <dbReference type="EMBL" id="MBC3809686.1"/>
    </source>
</evidence>
<evidence type="ECO:0000256" key="1">
    <source>
        <dbReference type="SAM" id="SignalP"/>
    </source>
</evidence>
<proteinExistence type="predicted"/>
<protein>
    <submittedName>
        <fullName evidence="2">Uncharacterized protein</fullName>
    </submittedName>
</protein>
<sequence length="122" mass="13453">MLILLAVLSFIVLLGCTEQASTNTPLASNVTSETFDDILRPDDPHLSVEERRIVGRVQAYLEKNAEKSIDVRYKIQQAKEGFEVFAVLIRGYSNGHPLTSPGGHLTVILDSDGNVIRYIPGE</sequence>
<keyword evidence="3" id="KW-1185">Reference proteome</keyword>
<reference evidence="2 3" key="1">
    <citation type="submission" date="2020-08" db="EMBL/GenBank/DDBJ databases">
        <title>Novel species isolated from subtropical streams in China.</title>
        <authorList>
            <person name="Lu H."/>
        </authorList>
    </citation>
    <scope>NUCLEOTIDE SEQUENCE [LARGE SCALE GENOMIC DNA]</scope>
    <source>
        <strain evidence="2 3">KACC 16656</strain>
    </source>
</reference>
<dbReference type="Proteomes" id="UP000648257">
    <property type="component" value="Unassembled WGS sequence"/>
</dbReference>
<gene>
    <name evidence="2" type="ORF">H8K52_20325</name>
</gene>
<name>A0ABR6XBC8_9BURK</name>
<feature type="chain" id="PRO_5047405528" evidence="1">
    <location>
        <begin position="21"/>
        <end position="122"/>
    </location>
</feature>
<evidence type="ECO:0000313" key="3">
    <source>
        <dbReference type="Proteomes" id="UP000648257"/>
    </source>
</evidence>
<accession>A0ABR6XBC8</accession>
<dbReference type="RefSeq" id="WP_186924743.1">
    <property type="nucleotide sequence ID" value="NZ_JACOFW010000050.1"/>
</dbReference>
<comment type="caution">
    <text evidence="2">The sequence shown here is derived from an EMBL/GenBank/DDBJ whole genome shotgun (WGS) entry which is preliminary data.</text>
</comment>
<organism evidence="2 3">
    <name type="scientific">Undibacterium seohonense</name>
    <dbReference type="NCBI Taxonomy" id="1344950"/>
    <lineage>
        <taxon>Bacteria</taxon>
        <taxon>Pseudomonadati</taxon>
        <taxon>Pseudomonadota</taxon>
        <taxon>Betaproteobacteria</taxon>
        <taxon>Burkholderiales</taxon>
        <taxon>Oxalobacteraceae</taxon>
        <taxon>Undibacterium</taxon>
    </lineage>
</organism>
<keyword evidence="1" id="KW-0732">Signal</keyword>
<feature type="signal peptide" evidence="1">
    <location>
        <begin position="1"/>
        <end position="20"/>
    </location>
</feature>
<dbReference type="EMBL" id="JACOFW010000050">
    <property type="protein sequence ID" value="MBC3809686.1"/>
    <property type="molecule type" value="Genomic_DNA"/>
</dbReference>